<proteinExistence type="predicted"/>
<sequence length="473" mass="53812">MEEDANQRHVRYIQHRCRVCGKYLKKKFVAKRQGKSRSLYRLQKGKEQPPILRSWTPHTEEGCFCEAKPSTSRGKKRGLSEEDTDSGEEDEGGTDGTDVDFRTINESLPFLNSDQAGKVAEQLSETHGFILISKSDIEKSLVELPRSDLLQIQGIKLDASRCSQTYKNIQKLVSLDSSEWSARRNSVISSALKGLSTPELSISREASNLLEARKAIANDQLYSLVQPGFIGPISFSCNLLMYSIARSKMILIERLTRTHKVVSFVVFLTLLVLFCIGQLQTRGGYMSYDVECGYGEKERTKLIELTSQIHSILNSIGLQHWLMYGSIIGALRYGSPLPWDHDVDLGARREDFDKLDRKAIIETFQSAGLIVHDFILRRGSITFSKEGGKLSVDLFLFQDYNGIIWRTGAEPWLFFLHYKYYHTFPVNLIQPPLPKRKFGPIELSVPRGELEILRHLYPTNWWKIVKPKACGAL</sequence>
<dbReference type="InterPro" id="IPR007074">
    <property type="entry name" value="LicD/FKTN/FKRP_NTP_transf"/>
</dbReference>
<accession>A7SV38</accession>
<keyword evidence="2" id="KW-0812">Transmembrane</keyword>
<dbReference type="PANTHER" id="PTHR13627">
    <property type="entry name" value="FUKUTIN RELATED PROTEIN"/>
    <property type="match status" value="1"/>
</dbReference>
<dbReference type="HOGENOM" id="CLU_577858_0_0_1"/>
<keyword evidence="5" id="KW-1185">Reference proteome</keyword>
<evidence type="ECO:0000259" key="3">
    <source>
        <dbReference type="Pfam" id="PF04991"/>
    </source>
</evidence>
<dbReference type="AlphaFoldDB" id="A7SV38"/>
<feature type="domain" description="LicD/FKTN/FKRP nucleotidyltransferase" evidence="3">
    <location>
        <begin position="316"/>
        <end position="389"/>
    </location>
</feature>
<dbReference type="STRING" id="45351.A7SV38"/>
<dbReference type="Pfam" id="PF04991">
    <property type="entry name" value="LicD"/>
    <property type="match status" value="1"/>
</dbReference>
<dbReference type="InParanoid" id="A7SV38"/>
<evidence type="ECO:0000313" key="4">
    <source>
        <dbReference type="EMBL" id="EDO32420.1"/>
    </source>
</evidence>
<evidence type="ECO:0000256" key="1">
    <source>
        <dbReference type="SAM" id="MobiDB-lite"/>
    </source>
</evidence>
<evidence type="ECO:0000256" key="2">
    <source>
        <dbReference type="SAM" id="Phobius"/>
    </source>
</evidence>
<protein>
    <recommendedName>
        <fullName evidence="3">LicD/FKTN/FKRP nucleotidyltransferase domain-containing protein</fullName>
    </recommendedName>
</protein>
<name>A7SV38_NEMVE</name>
<feature type="transmembrane region" description="Helical" evidence="2">
    <location>
        <begin position="261"/>
        <end position="279"/>
    </location>
</feature>
<dbReference type="GO" id="GO:0009100">
    <property type="term" value="P:glycoprotein metabolic process"/>
    <property type="evidence" value="ECO:0007669"/>
    <property type="project" value="UniProtKB-ARBA"/>
</dbReference>
<organism evidence="4 5">
    <name type="scientific">Nematostella vectensis</name>
    <name type="common">Starlet sea anemone</name>
    <dbReference type="NCBI Taxonomy" id="45351"/>
    <lineage>
        <taxon>Eukaryota</taxon>
        <taxon>Metazoa</taxon>
        <taxon>Cnidaria</taxon>
        <taxon>Anthozoa</taxon>
        <taxon>Hexacorallia</taxon>
        <taxon>Actiniaria</taxon>
        <taxon>Edwardsiidae</taxon>
        <taxon>Nematostella</taxon>
    </lineage>
</organism>
<feature type="compositionally biased region" description="Acidic residues" evidence="1">
    <location>
        <begin position="81"/>
        <end position="93"/>
    </location>
</feature>
<gene>
    <name evidence="4" type="ORF">NEMVEDRAFT_v1g217938</name>
</gene>
<dbReference type="InterPro" id="IPR052613">
    <property type="entry name" value="LicD_transferase"/>
</dbReference>
<evidence type="ECO:0000313" key="5">
    <source>
        <dbReference type="Proteomes" id="UP000001593"/>
    </source>
</evidence>
<dbReference type="Proteomes" id="UP000001593">
    <property type="component" value="Unassembled WGS sequence"/>
</dbReference>
<dbReference type="PANTHER" id="PTHR13627:SF32">
    <property type="entry name" value="AGAP006029-PA"/>
    <property type="match status" value="1"/>
</dbReference>
<keyword evidence="2" id="KW-0472">Membrane</keyword>
<feature type="region of interest" description="Disordered" evidence="1">
    <location>
        <begin position="66"/>
        <end position="99"/>
    </location>
</feature>
<dbReference type="EMBL" id="DS469825">
    <property type="protein sequence ID" value="EDO32420.1"/>
    <property type="molecule type" value="Genomic_DNA"/>
</dbReference>
<reference evidence="4 5" key="1">
    <citation type="journal article" date="2007" name="Science">
        <title>Sea anemone genome reveals ancestral eumetazoan gene repertoire and genomic organization.</title>
        <authorList>
            <person name="Putnam N.H."/>
            <person name="Srivastava M."/>
            <person name="Hellsten U."/>
            <person name="Dirks B."/>
            <person name="Chapman J."/>
            <person name="Salamov A."/>
            <person name="Terry A."/>
            <person name="Shapiro H."/>
            <person name="Lindquist E."/>
            <person name="Kapitonov V.V."/>
            <person name="Jurka J."/>
            <person name="Genikhovich G."/>
            <person name="Grigoriev I.V."/>
            <person name="Lucas S.M."/>
            <person name="Steele R.E."/>
            <person name="Finnerty J.R."/>
            <person name="Technau U."/>
            <person name="Martindale M.Q."/>
            <person name="Rokhsar D.S."/>
        </authorList>
    </citation>
    <scope>NUCLEOTIDE SEQUENCE [LARGE SCALE GENOMIC DNA]</scope>
    <source>
        <strain evidence="5">CH2 X CH6</strain>
    </source>
</reference>
<keyword evidence="2" id="KW-1133">Transmembrane helix</keyword>